<evidence type="ECO:0000313" key="4">
    <source>
        <dbReference type="Proteomes" id="UP000438182"/>
    </source>
</evidence>
<dbReference type="PROSITE" id="PS51186">
    <property type="entry name" value="GNAT"/>
    <property type="match status" value="1"/>
</dbReference>
<evidence type="ECO:0000313" key="3">
    <source>
        <dbReference type="EMBL" id="MWB98512.1"/>
    </source>
</evidence>
<evidence type="ECO:0000259" key="1">
    <source>
        <dbReference type="PROSITE" id="PS51186"/>
    </source>
</evidence>
<dbReference type="EMBL" id="WSTA01000028">
    <property type="protein sequence ID" value="MWB98512.1"/>
    <property type="molecule type" value="Genomic_DNA"/>
</dbReference>
<dbReference type="InterPro" id="IPR045057">
    <property type="entry name" value="Gcn5-rel_NAT"/>
</dbReference>
<dbReference type="Proteomes" id="UP000438182">
    <property type="component" value="Unassembled WGS sequence"/>
</dbReference>
<dbReference type="SUPFAM" id="SSF55729">
    <property type="entry name" value="Acyl-CoA N-acyltransferases (Nat)"/>
    <property type="match status" value="1"/>
</dbReference>
<feature type="domain" description="N-acetyltransferase" evidence="2">
    <location>
        <begin position="21"/>
        <end position="107"/>
    </location>
</feature>
<name>A0A6I4NZ74_9MICO</name>
<accession>A0A6I4NZ74</accession>
<dbReference type="GO" id="GO:0016747">
    <property type="term" value="F:acyltransferase activity, transferring groups other than amino-acyl groups"/>
    <property type="evidence" value="ECO:0007669"/>
    <property type="project" value="InterPro"/>
</dbReference>
<dbReference type="RefSeq" id="WP_160423906.1">
    <property type="nucleotide sequence ID" value="NZ_WSTA01000028.1"/>
</dbReference>
<proteinExistence type="predicted"/>
<keyword evidence="3" id="KW-0808">Transferase</keyword>
<dbReference type="InterPro" id="IPR016181">
    <property type="entry name" value="Acyl_CoA_acyltransferase"/>
</dbReference>
<dbReference type="PANTHER" id="PTHR31435">
    <property type="entry name" value="PROTEIN NATD1"/>
    <property type="match status" value="1"/>
</dbReference>
<reference evidence="3 4" key="1">
    <citation type="submission" date="2019-12" db="EMBL/GenBank/DDBJ databases">
        <authorList>
            <person name="Kim Y.S."/>
        </authorList>
    </citation>
    <scope>NUCLEOTIDE SEQUENCE [LARGE SCALE GENOMIC DNA]</scope>
    <source>
        <strain evidence="3 4">MMS17-SY077</strain>
    </source>
</reference>
<dbReference type="Pfam" id="PF14542">
    <property type="entry name" value="Acetyltransf_CG"/>
    <property type="match status" value="1"/>
</dbReference>
<evidence type="ECO:0000259" key="2">
    <source>
        <dbReference type="PROSITE" id="PS51729"/>
    </source>
</evidence>
<sequence length="109" mass="11624">MDAHGTLDLPSEDSDLELGVTRDDDARVYAATVEGRRIATLQYDVAEGRIILLSTVVVPDFRGRGIAGGLIADALDDVRDRGLRVTVRCPVVAAFIAENGQYADLLAPG</sequence>
<dbReference type="InterPro" id="IPR000182">
    <property type="entry name" value="GNAT_dom"/>
</dbReference>
<dbReference type="InterPro" id="IPR031165">
    <property type="entry name" value="GNAT_YJDJ"/>
</dbReference>
<dbReference type="CDD" id="cd04301">
    <property type="entry name" value="NAT_SF"/>
    <property type="match status" value="1"/>
</dbReference>
<feature type="domain" description="N-acetyltransferase" evidence="1">
    <location>
        <begin position="1"/>
        <end position="109"/>
    </location>
</feature>
<keyword evidence="4" id="KW-1185">Reference proteome</keyword>
<dbReference type="PANTHER" id="PTHR31435:SF10">
    <property type="entry name" value="BSR4717 PROTEIN"/>
    <property type="match status" value="1"/>
</dbReference>
<organism evidence="3 4">
    <name type="scientific">Agromyces seonyuensis</name>
    <dbReference type="NCBI Taxonomy" id="2662446"/>
    <lineage>
        <taxon>Bacteria</taxon>
        <taxon>Bacillati</taxon>
        <taxon>Actinomycetota</taxon>
        <taxon>Actinomycetes</taxon>
        <taxon>Micrococcales</taxon>
        <taxon>Microbacteriaceae</taxon>
        <taxon>Agromyces</taxon>
    </lineage>
</organism>
<dbReference type="PROSITE" id="PS51729">
    <property type="entry name" value="GNAT_YJDJ"/>
    <property type="match status" value="1"/>
</dbReference>
<protein>
    <submittedName>
        <fullName evidence="3">GNAT family N-acetyltransferase</fullName>
    </submittedName>
</protein>
<gene>
    <name evidence="3" type="ORF">GB864_08120</name>
</gene>
<dbReference type="AlphaFoldDB" id="A0A6I4NZ74"/>
<comment type="caution">
    <text evidence="3">The sequence shown here is derived from an EMBL/GenBank/DDBJ whole genome shotgun (WGS) entry which is preliminary data.</text>
</comment>
<dbReference type="Gene3D" id="3.40.630.30">
    <property type="match status" value="1"/>
</dbReference>